<keyword evidence="1" id="KW-0472">Membrane</keyword>
<protein>
    <submittedName>
        <fullName evidence="2">Uncharacterized protein</fullName>
    </submittedName>
</protein>
<sequence length="232" mass="27644">MYIFLHSSIFFYFFLFLYFYSYTSFYIFILFILILYIVSFLFLLYISNPLYHSSIFLVLNLNSYEPDLHEMQLLEQFERIAAQDIVKHNALFYITGYAAHRFRTRYSDLGVSTKDLPNPPNDWICMLSRVNCMYPSEKLQSVAQIMNTEFIKFHGHSLSTQDRIFDKVTDIVCLKNNNCIPREVISCLVCTRTYIRVRTLNRDIRVNNILKKKANKLHRLVSNKENVYTQIK</sequence>
<organism evidence="2 3">
    <name type="scientific">Ooceraea biroi</name>
    <name type="common">Clonal raider ant</name>
    <name type="synonym">Cerapachys biroi</name>
    <dbReference type="NCBI Taxonomy" id="2015173"/>
    <lineage>
        <taxon>Eukaryota</taxon>
        <taxon>Metazoa</taxon>
        <taxon>Ecdysozoa</taxon>
        <taxon>Arthropoda</taxon>
        <taxon>Hexapoda</taxon>
        <taxon>Insecta</taxon>
        <taxon>Pterygota</taxon>
        <taxon>Neoptera</taxon>
        <taxon>Endopterygota</taxon>
        <taxon>Hymenoptera</taxon>
        <taxon>Apocrita</taxon>
        <taxon>Aculeata</taxon>
        <taxon>Formicoidea</taxon>
        <taxon>Formicidae</taxon>
        <taxon>Dorylinae</taxon>
        <taxon>Ooceraea</taxon>
    </lineage>
</organism>
<gene>
    <name evidence="2" type="ORF">X777_02646</name>
</gene>
<dbReference type="Proteomes" id="UP000053097">
    <property type="component" value="Unassembled WGS sequence"/>
</dbReference>
<feature type="transmembrane region" description="Helical" evidence="1">
    <location>
        <begin position="27"/>
        <end position="46"/>
    </location>
</feature>
<accession>A0A026WN49</accession>
<keyword evidence="1" id="KW-0812">Transmembrane</keyword>
<name>A0A026WN49_OOCBI</name>
<evidence type="ECO:0000256" key="1">
    <source>
        <dbReference type="SAM" id="Phobius"/>
    </source>
</evidence>
<dbReference type="OMA" id="PREVISC"/>
<keyword evidence="1" id="KW-1133">Transmembrane helix</keyword>
<feature type="transmembrane region" description="Helical" evidence="1">
    <location>
        <begin position="5"/>
        <end position="21"/>
    </location>
</feature>
<proteinExistence type="predicted"/>
<evidence type="ECO:0000313" key="2">
    <source>
        <dbReference type="EMBL" id="EZA57383.1"/>
    </source>
</evidence>
<keyword evidence="3" id="KW-1185">Reference proteome</keyword>
<dbReference type="EMBL" id="KK107149">
    <property type="protein sequence ID" value="EZA57383.1"/>
    <property type="molecule type" value="Genomic_DNA"/>
</dbReference>
<reference evidence="2 3" key="1">
    <citation type="journal article" date="2014" name="Curr. Biol.">
        <title>The genome of the clonal raider ant Cerapachys biroi.</title>
        <authorList>
            <person name="Oxley P.R."/>
            <person name="Ji L."/>
            <person name="Fetter-Pruneda I."/>
            <person name="McKenzie S.K."/>
            <person name="Li C."/>
            <person name="Hu H."/>
            <person name="Zhang G."/>
            <person name="Kronauer D.J."/>
        </authorList>
    </citation>
    <scope>NUCLEOTIDE SEQUENCE [LARGE SCALE GENOMIC DNA]</scope>
</reference>
<dbReference type="AlphaFoldDB" id="A0A026WN49"/>
<evidence type="ECO:0000313" key="3">
    <source>
        <dbReference type="Proteomes" id="UP000053097"/>
    </source>
</evidence>